<evidence type="ECO:0000256" key="2">
    <source>
        <dbReference type="ARBA" id="ARBA00004496"/>
    </source>
</evidence>
<name>A0A9P5SJY1_9FUNG</name>
<keyword evidence="7" id="KW-0963">Cytoplasm</keyword>
<keyword evidence="9" id="KW-0276">Fatty acid metabolism</keyword>
<evidence type="ECO:0000256" key="11">
    <source>
        <dbReference type="ARBA" id="ARBA00023242"/>
    </source>
</evidence>
<dbReference type="FunFam" id="3.40.50.1820:FF:000276">
    <property type="entry name" value="Acyl-protein thioesterase 1"/>
    <property type="match status" value="1"/>
</dbReference>
<evidence type="ECO:0000256" key="14">
    <source>
        <dbReference type="ARBA" id="ARBA00047337"/>
    </source>
</evidence>
<feature type="domain" description="Phospholipase/carboxylesterase/thioesterase" evidence="15">
    <location>
        <begin position="11"/>
        <end position="225"/>
    </location>
</feature>
<gene>
    <name evidence="16" type="ORF">BG006_007599</name>
</gene>
<dbReference type="Pfam" id="PF02230">
    <property type="entry name" value="Abhydrolase_2"/>
    <property type="match status" value="1"/>
</dbReference>
<evidence type="ECO:0000256" key="13">
    <source>
        <dbReference type="ARBA" id="ARBA00031195"/>
    </source>
</evidence>
<evidence type="ECO:0000256" key="7">
    <source>
        <dbReference type="ARBA" id="ARBA00022490"/>
    </source>
</evidence>
<evidence type="ECO:0000256" key="3">
    <source>
        <dbReference type="ARBA" id="ARBA00006499"/>
    </source>
</evidence>
<evidence type="ECO:0000256" key="5">
    <source>
        <dbReference type="ARBA" id="ARBA00014923"/>
    </source>
</evidence>
<dbReference type="EMBL" id="JAAAUY010000488">
    <property type="protein sequence ID" value="KAF9329288.1"/>
    <property type="molecule type" value="Genomic_DNA"/>
</dbReference>
<dbReference type="Gene3D" id="3.40.50.1820">
    <property type="entry name" value="alpha/beta hydrolase"/>
    <property type="match status" value="1"/>
</dbReference>
<comment type="catalytic activity">
    <reaction evidence="14">
        <text>S-hexadecanoyl-L-cysteinyl-[protein] + H2O = L-cysteinyl-[protein] + hexadecanoate + H(+)</text>
        <dbReference type="Rhea" id="RHEA:19233"/>
        <dbReference type="Rhea" id="RHEA-COMP:10131"/>
        <dbReference type="Rhea" id="RHEA-COMP:11032"/>
        <dbReference type="ChEBI" id="CHEBI:7896"/>
        <dbReference type="ChEBI" id="CHEBI:15377"/>
        <dbReference type="ChEBI" id="CHEBI:15378"/>
        <dbReference type="ChEBI" id="CHEBI:29950"/>
        <dbReference type="ChEBI" id="CHEBI:74151"/>
        <dbReference type="EC" id="3.1.2.22"/>
    </reaction>
</comment>
<evidence type="ECO:0000256" key="4">
    <source>
        <dbReference type="ARBA" id="ARBA00012423"/>
    </source>
</evidence>
<keyword evidence="6" id="KW-0719">Serine esterase</keyword>
<reference evidence="16" key="1">
    <citation type="journal article" date="2020" name="Fungal Divers.">
        <title>Resolving the Mortierellaceae phylogeny through synthesis of multi-gene phylogenetics and phylogenomics.</title>
        <authorList>
            <person name="Vandepol N."/>
            <person name="Liber J."/>
            <person name="Desiro A."/>
            <person name="Na H."/>
            <person name="Kennedy M."/>
            <person name="Barry K."/>
            <person name="Grigoriev I.V."/>
            <person name="Miller A.N."/>
            <person name="O'Donnell K."/>
            <person name="Stajich J.E."/>
            <person name="Bonito G."/>
        </authorList>
    </citation>
    <scope>NUCLEOTIDE SEQUENCE</scope>
    <source>
        <strain evidence="16">NVP1</strain>
    </source>
</reference>
<dbReference type="GO" id="GO:0005634">
    <property type="term" value="C:nucleus"/>
    <property type="evidence" value="ECO:0007669"/>
    <property type="project" value="UniProtKB-SubCell"/>
</dbReference>
<dbReference type="GO" id="GO:0052689">
    <property type="term" value="F:carboxylic ester hydrolase activity"/>
    <property type="evidence" value="ECO:0007669"/>
    <property type="project" value="UniProtKB-KW"/>
</dbReference>
<dbReference type="GO" id="GO:0006631">
    <property type="term" value="P:fatty acid metabolic process"/>
    <property type="evidence" value="ECO:0007669"/>
    <property type="project" value="UniProtKB-KW"/>
</dbReference>
<keyword evidence="10" id="KW-0443">Lipid metabolism</keyword>
<proteinExistence type="inferred from homology"/>
<dbReference type="Proteomes" id="UP000696485">
    <property type="component" value="Unassembled WGS sequence"/>
</dbReference>
<dbReference type="AlphaFoldDB" id="A0A9P5SJY1"/>
<organism evidence="16 17">
    <name type="scientific">Podila minutissima</name>
    <dbReference type="NCBI Taxonomy" id="64525"/>
    <lineage>
        <taxon>Eukaryota</taxon>
        <taxon>Fungi</taxon>
        <taxon>Fungi incertae sedis</taxon>
        <taxon>Mucoromycota</taxon>
        <taxon>Mortierellomycotina</taxon>
        <taxon>Mortierellomycetes</taxon>
        <taxon>Mortierellales</taxon>
        <taxon>Mortierellaceae</taxon>
        <taxon>Podila</taxon>
    </lineage>
</organism>
<keyword evidence="11" id="KW-0539">Nucleus</keyword>
<evidence type="ECO:0000256" key="1">
    <source>
        <dbReference type="ARBA" id="ARBA00004123"/>
    </source>
</evidence>
<comment type="subcellular location">
    <subcellularLocation>
        <location evidence="2">Cytoplasm</location>
    </subcellularLocation>
    <subcellularLocation>
        <location evidence="1">Nucleus</location>
    </subcellularLocation>
</comment>
<dbReference type="PANTHER" id="PTHR10655">
    <property type="entry name" value="LYSOPHOSPHOLIPASE-RELATED"/>
    <property type="match status" value="1"/>
</dbReference>
<dbReference type="PANTHER" id="PTHR10655:SF17">
    <property type="entry name" value="LYSOPHOSPHOLIPASE-LIKE PROTEIN 1"/>
    <property type="match status" value="1"/>
</dbReference>
<evidence type="ECO:0000259" key="15">
    <source>
        <dbReference type="Pfam" id="PF02230"/>
    </source>
</evidence>
<evidence type="ECO:0000256" key="12">
    <source>
        <dbReference type="ARBA" id="ARBA00029392"/>
    </source>
</evidence>
<keyword evidence="8" id="KW-0378">Hydrolase</keyword>
<dbReference type="InterPro" id="IPR003140">
    <property type="entry name" value="PLipase/COase/thioEstase"/>
</dbReference>
<accession>A0A9P5SJY1</accession>
<evidence type="ECO:0000313" key="16">
    <source>
        <dbReference type="EMBL" id="KAF9329288.1"/>
    </source>
</evidence>
<evidence type="ECO:0000256" key="8">
    <source>
        <dbReference type="ARBA" id="ARBA00022801"/>
    </source>
</evidence>
<dbReference type="GO" id="GO:0005737">
    <property type="term" value="C:cytoplasm"/>
    <property type="evidence" value="ECO:0007669"/>
    <property type="project" value="UniProtKB-SubCell"/>
</dbReference>
<dbReference type="InterPro" id="IPR050565">
    <property type="entry name" value="LYPA1-2/EST-like"/>
</dbReference>
<dbReference type="InterPro" id="IPR029058">
    <property type="entry name" value="AB_hydrolase_fold"/>
</dbReference>
<dbReference type="EC" id="3.1.2.22" evidence="4"/>
<keyword evidence="17" id="KW-1185">Reference proteome</keyword>
<comment type="similarity">
    <text evidence="3">Belongs to the AB hydrolase superfamily. AB hydrolase 2 family.</text>
</comment>
<sequence length="231" mass="25570">MAAPLKKLTSIVQKATGKHTATVVFIHGLGDSGAGWAPVGEQLSEYLPHVKFIFPNAPNQPVTLNYGMSMPSWYDIKELANIDQDQDEAGMLQSRQKIMQIIREEIEENGIPANRIVVGGFSQGCVVGLLTGLTSEYKFAGIVSLSGYMPLHKKIMNMAADANRKTPIFWGHGDCDQVVKYEFGKHSVDLLKENKYNVKFNTYRGLGHGSSNQELGDLLRFLKETLPEEQA</sequence>
<evidence type="ECO:0000256" key="6">
    <source>
        <dbReference type="ARBA" id="ARBA00022487"/>
    </source>
</evidence>
<comment type="caution">
    <text evidence="16">The sequence shown here is derived from an EMBL/GenBank/DDBJ whole genome shotgun (WGS) entry which is preliminary data.</text>
</comment>
<evidence type="ECO:0000256" key="10">
    <source>
        <dbReference type="ARBA" id="ARBA00023098"/>
    </source>
</evidence>
<comment type="function">
    <text evidence="12">Hydrolyzes fatty acids from S-acylated cysteine residues in proteins with a strong preference for palmitoylated G-alpha proteins over other acyl substrates. Mediates the deacylation of G-alpha proteins such as GPA1 in vivo, but has weak or no activity toward palmitoylated Ras proteins. Has weak lysophospholipase activity in vitro; however such activity may not exist in vivo.</text>
</comment>
<evidence type="ECO:0000256" key="9">
    <source>
        <dbReference type="ARBA" id="ARBA00022832"/>
    </source>
</evidence>
<dbReference type="GO" id="GO:0008474">
    <property type="term" value="F:palmitoyl-(protein) hydrolase activity"/>
    <property type="evidence" value="ECO:0007669"/>
    <property type="project" value="UniProtKB-EC"/>
</dbReference>
<protein>
    <recommendedName>
        <fullName evidence="5">Acyl-protein thioesterase 1</fullName>
        <ecNumber evidence="4">3.1.2.22</ecNumber>
    </recommendedName>
    <alternativeName>
        <fullName evidence="13">Palmitoyl-protein hydrolase</fullName>
    </alternativeName>
</protein>
<evidence type="ECO:0000313" key="17">
    <source>
        <dbReference type="Proteomes" id="UP000696485"/>
    </source>
</evidence>
<dbReference type="SUPFAM" id="SSF53474">
    <property type="entry name" value="alpha/beta-Hydrolases"/>
    <property type="match status" value="1"/>
</dbReference>